<dbReference type="PROSITE" id="PS51228">
    <property type="entry name" value="ACB_2"/>
    <property type="match status" value="1"/>
</dbReference>
<dbReference type="InterPro" id="IPR000582">
    <property type="entry name" value="Acyl-CoA-binding_protein"/>
</dbReference>
<dbReference type="AlphaFoldDB" id="A0A0X8HUM2"/>
<dbReference type="InterPro" id="IPR014352">
    <property type="entry name" value="FERM/acyl-CoA-bd_prot_sf"/>
</dbReference>
<dbReference type="EMBL" id="CP014246">
    <property type="protein sequence ID" value="AMD21832.1"/>
    <property type="molecule type" value="Genomic_DNA"/>
</dbReference>
<dbReference type="STRING" id="45286.A0A0X8HUM2"/>
<evidence type="ECO:0000256" key="1">
    <source>
        <dbReference type="ARBA" id="ARBA00005567"/>
    </source>
</evidence>
<feature type="domain" description="ACB" evidence="3">
    <location>
        <begin position="2"/>
        <end position="87"/>
    </location>
</feature>
<dbReference type="PRINTS" id="PR00689">
    <property type="entry name" value="ACOABINDINGP"/>
</dbReference>
<dbReference type="GO" id="GO:0006631">
    <property type="term" value="P:fatty acid metabolic process"/>
    <property type="evidence" value="ECO:0007669"/>
    <property type="project" value="TreeGrafter"/>
</dbReference>
<protein>
    <submittedName>
        <fullName evidence="4">HFL024Wp</fullName>
    </submittedName>
</protein>
<evidence type="ECO:0000256" key="2">
    <source>
        <dbReference type="ARBA" id="ARBA00023121"/>
    </source>
</evidence>
<keyword evidence="5" id="KW-1185">Reference proteome</keyword>
<comment type="similarity">
    <text evidence="1">Belongs to the ACBP family.</text>
</comment>
<dbReference type="GeneID" id="28725143"/>
<dbReference type="PANTHER" id="PTHR23310">
    <property type="entry name" value="ACYL-COA-BINDING PROTEIN, ACBP"/>
    <property type="match status" value="1"/>
</dbReference>
<name>A0A0X8HUM2_9SACH</name>
<keyword evidence="2" id="KW-0446">Lipid-binding</keyword>
<evidence type="ECO:0000259" key="3">
    <source>
        <dbReference type="PROSITE" id="PS51228"/>
    </source>
</evidence>
<evidence type="ECO:0000313" key="5">
    <source>
        <dbReference type="Proteomes" id="UP000243052"/>
    </source>
</evidence>
<dbReference type="OrthoDB" id="346910at2759"/>
<proteinExistence type="inferred from homology"/>
<reference evidence="4 5" key="1">
    <citation type="submission" date="2016-01" db="EMBL/GenBank/DDBJ databases">
        <title>Genome sequence of the yeast Holleya sinecauda.</title>
        <authorList>
            <person name="Dietrich F.S."/>
        </authorList>
    </citation>
    <scope>NUCLEOTIDE SEQUENCE [LARGE SCALE GENOMIC DNA]</scope>
    <source>
        <strain evidence="4 5">ATCC 58844</strain>
    </source>
</reference>
<dbReference type="Proteomes" id="UP000243052">
    <property type="component" value="Chromosome vi"/>
</dbReference>
<dbReference type="FunFam" id="1.20.80.10:FF:000010">
    <property type="entry name" value="Acyl-CoA-binding domain-containing protein 5"/>
    <property type="match status" value="1"/>
</dbReference>
<dbReference type="Pfam" id="PF00887">
    <property type="entry name" value="ACBP"/>
    <property type="match status" value="1"/>
</dbReference>
<dbReference type="InterPro" id="IPR035984">
    <property type="entry name" value="Acyl-CoA-binding_sf"/>
</dbReference>
<sequence>MVSKLFEEKAAAVNALPQTPNRDELLKLYALYKQATVHDNTKEKPGIFNMKDRYKWDAWESLKGMSQEDAEQEYIRLADELSAKYSAEN</sequence>
<dbReference type="RefSeq" id="XP_017988828.1">
    <property type="nucleotide sequence ID" value="XM_018133046.1"/>
</dbReference>
<organism evidence="4 5">
    <name type="scientific">Eremothecium sinecaudum</name>
    <dbReference type="NCBI Taxonomy" id="45286"/>
    <lineage>
        <taxon>Eukaryota</taxon>
        <taxon>Fungi</taxon>
        <taxon>Dikarya</taxon>
        <taxon>Ascomycota</taxon>
        <taxon>Saccharomycotina</taxon>
        <taxon>Saccharomycetes</taxon>
        <taxon>Saccharomycetales</taxon>
        <taxon>Saccharomycetaceae</taxon>
        <taxon>Eremothecium</taxon>
    </lineage>
</organism>
<dbReference type="GO" id="GO:0000062">
    <property type="term" value="F:fatty-acyl-CoA binding"/>
    <property type="evidence" value="ECO:0007669"/>
    <property type="project" value="InterPro"/>
</dbReference>
<dbReference type="PANTHER" id="PTHR23310:SF62">
    <property type="entry name" value="ACYL-COA BINDING PROTEIN 1, ISOFORM A"/>
    <property type="match status" value="1"/>
</dbReference>
<gene>
    <name evidence="4" type="ORF">AW171_hschr63809</name>
</gene>
<dbReference type="Gene3D" id="1.20.80.10">
    <property type="match status" value="1"/>
</dbReference>
<accession>A0A0X8HUM2</accession>
<evidence type="ECO:0000313" key="4">
    <source>
        <dbReference type="EMBL" id="AMD21832.1"/>
    </source>
</evidence>
<dbReference type="SUPFAM" id="SSF47027">
    <property type="entry name" value="Acyl-CoA binding protein"/>
    <property type="match status" value="1"/>
</dbReference>